<evidence type="ECO:0000313" key="1">
    <source>
        <dbReference type="EMBL" id="MBE0370497.1"/>
    </source>
</evidence>
<proteinExistence type="predicted"/>
<evidence type="ECO:0000313" key="2">
    <source>
        <dbReference type="Proteomes" id="UP000615755"/>
    </source>
</evidence>
<keyword evidence="2" id="KW-1185">Reference proteome</keyword>
<gene>
    <name evidence="1" type="ORF">PAUR_b0550</name>
</gene>
<protein>
    <submittedName>
        <fullName evidence="1">Uncharacterized protein</fullName>
    </submittedName>
</protein>
<reference evidence="1 2" key="1">
    <citation type="submission" date="2015-03" db="EMBL/GenBank/DDBJ databases">
        <title>Genome sequence of Pseudoalteromonas aurantia.</title>
        <authorList>
            <person name="Xie B.-B."/>
            <person name="Rong J.-C."/>
            <person name="Qin Q.-L."/>
            <person name="Zhang Y.-Z."/>
        </authorList>
    </citation>
    <scope>NUCLEOTIDE SEQUENCE [LARGE SCALE GENOMIC DNA]</scope>
    <source>
        <strain evidence="1 2">208</strain>
    </source>
</reference>
<name>A0ABR9EHN7_9GAMM</name>
<comment type="caution">
    <text evidence="1">The sequence shown here is derived from an EMBL/GenBank/DDBJ whole genome shotgun (WGS) entry which is preliminary data.</text>
</comment>
<dbReference type="EMBL" id="AQGV01000015">
    <property type="protein sequence ID" value="MBE0370497.1"/>
    <property type="molecule type" value="Genomic_DNA"/>
</dbReference>
<accession>A0ABR9EHN7</accession>
<organism evidence="1 2">
    <name type="scientific">Pseudoalteromonas aurantia 208</name>
    <dbReference type="NCBI Taxonomy" id="1314867"/>
    <lineage>
        <taxon>Bacteria</taxon>
        <taxon>Pseudomonadati</taxon>
        <taxon>Pseudomonadota</taxon>
        <taxon>Gammaproteobacteria</taxon>
        <taxon>Alteromonadales</taxon>
        <taxon>Pseudoalteromonadaceae</taxon>
        <taxon>Pseudoalteromonas</taxon>
    </lineage>
</organism>
<sequence>MKAQQARYYDLPFLIADSQTYLQVVEHQATIIATGYVQIRTSK</sequence>
<dbReference type="Proteomes" id="UP000615755">
    <property type="component" value="Unassembled WGS sequence"/>
</dbReference>